<sequence>MAISNREKQKRFRESRMQSGASRISCWLPAEDSLRLQRLIEQMSETGNDKTGYADVISEALKRLEIEMTPAGVKNMMRYGLIYMNDETKRGKEGNCSSRDHSRTT</sequence>
<proteinExistence type="predicted"/>
<reference evidence="2 3" key="1">
    <citation type="journal article" date="2012" name="J. Bacteriol.">
        <title>Genome sequence of the haloalkaliphilic methanotrophic bacterium Methylomicrobium alcaliphilum 20Z.</title>
        <authorList>
            <person name="Vuilleumier S."/>
            <person name="Khmelenina V.N."/>
            <person name="Bringel F."/>
            <person name="Reshetnikov A.S."/>
            <person name="Lajus A."/>
            <person name="Mangenot S."/>
            <person name="Rouy Z."/>
            <person name="Op den Camp H.J."/>
            <person name="Jetten M.S."/>
            <person name="Dispirito A.A."/>
            <person name="Dunfield P."/>
            <person name="Klotz M.G."/>
            <person name="Semrau J.D."/>
            <person name="Stein L.Y."/>
            <person name="Barbe V."/>
            <person name="Medigue C."/>
            <person name="Trotsenko Y.A."/>
            <person name="Kalyuzhnaya M.G."/>
        </authorList>
    </citation>
    <scope>NUCLEOTIDE SEQUENCE [LARGE SCALE GENOMIC DNA]</scope>
    <source>
        <strain evidence="3">DSM 19304 / NCIMB 14124 / VKM B-2133 / 20Z</strain>
    </source>
</reference>
<dbReference type="Proteomes" id="UP000008315">
    <property type="component" value="Plasmid MEALZ_p"/>
</dbReference>
<accession>G4T4K7</accession>
<gene>
    <name evidence="2" type="ordered locus">MEALZ_p0058</name>
</gene>
<organism evidence="2 3">
    <name type="scientific">Methylotuvimicrobium alcaliphilum (strain DSM 19304 / NCIMB 14124 / VKM B-2133 / 20Z)</name>
    <name type="common">Methylomicrobium alcaliphilum</name>
    <dbReference type="NCBI Taxonomy" id="1091494"/>
    <lineage>
        <taxon>Bacteria</taxon>
        <taxon>Pseudomonadati</taxon>
        <taxon>Pseudomonadota</taxon>
        <taxon>Gammaproteobacteria</taxon>
        <taxon>Methylococcales</taxon>
        <taxon>Methylococcaceae</taxon>
        <taxon>Methylotuvimicrobium</taxon>
    </lineage>
</organism>
<keyword evidence="2" id="KW-0614">Plasmid</keyword>
<keyword evidence="3" id="KW-1185">Reference proteome</keyword>
<evidence type="ECO:0000313" key="3">
    <source>
        <dbReference type="Proteomes" id="UP000008315"/>
    </source>
</evidence>
<geneLocation type="plasmid" evidence="2 3">
    <name>MEALZ_p</name>
</geneLocation>
<protein>
    <submittedName>
        <fullName evidence="2">Uncharacterized protein</fullName>
    </submittedName>
</protein>
<name>G4T4K7_META2</name>
<evidence type="ECO:0000313" key="2">
    <source>
        <dbReference type="EMBL" id="CCE25763.1"/>
    </source>
</evidence>
<dbReference type="RefSeq" id="WP_014133119.1">
    <property type="nucleotide sequence ID" value="NC_016108.1"/>
</dbReference>
<evidence type="ECO:0000256" key="1">
    <source>
        <dbReference type="SAM" id="MobiDB-lite"/>
    </source>
</evidence>
<dbReference type="AlphaFoldDB" id="G4T4K7"/>
<dbReference type="EMBL" id="FO082061">
    <property type="protein sequence ID" value="CCE25763.1"/>
    <property type="molecule type" value="Genomic_DNA"/>
</dbReference>
<feature type="region of interest" description="Disordered" evidence="1">
    <location>
        <begin position="1"/>
        <end position="20"/>
    </location>
</feature>
<dbReference type="KEGG" id="mah:MEALZ_p0058"/>
<dbReference type="HOGENOM" id="CLU_2233337_0_0_6"/>